<evidence type="ECO:0000313" key="7">
    <source>
        <dbReference type="Proteomes" id="UP000605846"/>
    </source>
</evidence>
<dbReference type="InterPro" id="IPR008928">
    <property type="entry name" value="6-hairpin_glycosidase_sf"/>
</dbReference>
<dbReference type="PANTHER" id="PTHR23403">
    <property type="entry name" value="TREHALASE"/>
    <property type="match status" value="1"/>
</dbReference>
<dbReference type="OrthoDB" id="3542292at2759"/>
<feature type="signal peptide" evidence="5">
    <location>
        <begin position="1"/>
        <end position="18"/>
    </location>
</feature>
<accession>A0A8H7EPC7</accession>
<evidence type="ECO:0000256" key="2">
    <source>
        <dbReference type="ARBA" id="ARBA00022801"/>
    </source>
</evidence>
<keyword evidence="5" id="KW-0732">Signal</keyword>
<feature type="chain" id="PRO_5034662305" description="Trehalase" evidence="5">
    <location>
        <begin position="19"/>
        <end position="608"/>
    </location>
</feature>
<reference evidence="6" key="1">
    <citation type="submission" date="2020-01" db="EMBL/GenBank/DDBJ databases">
        <title>Genome Sequencing of Three Apophysomyces-Like Fungal Strains Confirms a Novel Fungal Genus in the Mucoromycota with divergent Burkholderia-like Endosymbiotic Bacteria.</title>
        <authorList>
            <person name="Stajich J.E."/>
            <person name="Macias A.M."/>
            <person name="Carter-House D."/>
            <person name="Lovett B."/>
            <person name="Kasson L.R."/>
            <person name="Berry K."/>
            <person name="Grigoriev I."/>
            <person name="Chang Y."/>
            <person name="Spatafora J."/>
            <person name="Kasson M.T."/>
        </authorList>
    </citation>
    <scope>NUCLEOTIDE SEQUENCE</scope>
    <source>
        <strain evidence="6">NRRL A-21654</strain>
    </source>
</reference>
<evidence type="ECO:0000256" key="3">
    <source>
        <dbReference type="ARBA" id="ARBA00023295"/>
    </source>
</evidence>
<name>A0A8H7EPC7_9FUNG</name>
<keyword evidence="2 4" id="KW-0378">Hydrolase</keyword>
<keyword evidence="3 4" id="KW-0326">Glycosidase</keyword>
<organism evidence="6 7">
    <name type="scientific">Apophysomyces ossiformis</name>
    <dbReference type="NCBI Taxonomy" id="679940"/>
    <lineage>
        <taxon>Eukaryota</taxon>
        <taxon>Fungi</taxon>
        <taxon>Fungi incertae sedis</taxon>
        <taxon>Mucoromycota</taxon>
        <taxon>Mucoromycotina</taxon>
        <taxon>Mucoromycetes</taxon>
        <taxon>Mucorales</taxon>
        <taxon>Mucorineae</taxon>
        <taxon>Mucoraceae</taxon>
        <taxon>Apophysomyces</taxon>
    </lineage>
</organism>
<dbReference type="GO" id="GO:0004555">
    <property type="term" value="F:alpha,alpha-trehalase activity"/>
    <property type="evidence" value="ECO:0007669"/>
    <property type="project" value="UniProtKB-EC"/>
</dbReference>
<evidence type="ECO:0000313" key="6">
    <source>
        <dbReference type="EMBL" id="KAF7720984.1"/>
    </source>
</evidence>
<dbReference type="PANTHER" id="PTHR23403:SF1">
    <property type="entry name" value="TREHALASE"/>
    <property type="match status" value="1"/>
</dbReference>
<comment type="catalytic activity">
    <reaction evidence="4">
        <text>alpha,alpha-trehalose + H2O = alpha-D-glucose + beta-D-glucose</text>
        <dbReference type="Rhea" id="RHEA:32675"/>
        <dbReference type="ChEBI" id="CHEBI:15377"/>
        <dbReference type="ChEBI" id="CHEBI:15903"/>
        <dbReference type="ChEBI" id="CHEBI:16551"/>
        <dbReference type="ChEBI" id="CHEBI:17925"/>
        <dbReference type="EC" id="3.2.1.28"/>
    </reaction>
</comment>
<dbReference type="PROSITE" id="PS00927">
    <property type="entry name" value="TREHALASE_1"/>
    <property type="match status" value="1"/>
</dbReference>
<evidence type="ECO:0000256" key="5">
    <source>
        <dbReference type="SAM" id="SignalP"/>
    </source>
</evidence>
<gene>
    <name evidence="6" type="ORF">EC973_005646</name>
</gene>
<dbReference type="Pfam" id="PF01204">
    <property type="entry name" value="Trehalase"/>
    <property type="match status" value="1"/>
</dbReference>
<protein>
    <recommendedName>
        <fullName evidence="4">Trehalase</fullName>
        <ecNumber evidence="4">3.2.1.28</ecNumber>
    </recommendedName>
    <alternativeName>
        <fullName evidence="4">Alpha-trehalose glucohydrolase</fullName>
    </alternativeName>
</protein>
<dbReference type="InterPro" id="IPR018232">
    <property type="entry name" value="Glyco_hydro_37_CS"/>
</dbReference>
<dbReference type="EMBL" id="JABAYA010000324">
    <property type="protein sequence ID" value="KAF7720984.1"/>
    <property type="molecule type" value="Genomic_DNA"/>
</dbReference>
<dbReference type="Gene3D" id="1.50.10.10">
    <property type="match status" value="1"/>
</dbReference>
<evidence type="ECO:0000256" key="1">
    <source>
        <dbReference type="ARBA" id="ARBA00005615"/>
    </source>
</evidence>
<dbReference type="EC" id="3.2.1.28" evidence="4"/>
<sequence length="608" mass="69364">MRLSFLAGAILLARVASAAAPSCDSPIYCEGPVLRAVQMARLFRDSKTFVDMPTSKPLDQVLTAFKDIGGENATKDALQEFVDQNFLKAGSEMVQLTFPTQTPDWMEKIDDQIYRGWMTELNGAWANLTFQYDTSRLCDGCVTSSLPVKRRFVVPGGRFREFYYWDSYFVLRGLLLSDLHDLAKDVVHNLLDFVETYGFMPNGARIYFLNRSQPPFLSEMVKIYYETTGDKKTLDRALPILDKEYQFWLANTTVTIKDPRSKRQYRLNRYNVETDAPRPESYVEDYETAYDGTNYSKQQAIALYSELATGAETGWDYASRWTKNRTPTPGQTNGYDILRTLNARSIIPIDLNTLLWNMEKTLSEWHAKYGKGRSKAHKSRYYRKQAAQRLEAMDKLMWNEKDFSFYDFNLTSQAQNIEFTPANIFPFWVGAIPKRVQQAKVLRHVFDQTREALQKYPGVLTTSLFNTTLQWDWPNGWPPLQYVTINAMLRVEKLLKQQDQASDLLDLAHNMAERNTASAFCAWYKTGGTVPGILQTYSGAGNDTGHMFEKFDVRNLGAAGSGGEYEVQTGFGWTNGVAMWILNQFTNITAPDCTSTITYPITTISESS</sequence>
<proteinExistence type="inferred from homology"/>
<dbReference type="PROSITE" id="PS00928">
    <property type="entry name" value="TREHALASE_2"/>
    <property type="match status" value="1"/>
</dbReference>
<dbReference type="PRINTS" id="PR00744">
    <property type="entry name" value="GLHYDRLASE37"/>
</dbReference>
<dbReference type="InterPro" id="IPR001661">
    <property type="entry name" value="Glyco_hydro_37"/>
</dbReference>
<dbReference type="AlphaFoldDB" id="A0A8H7EPC7"/>
<comment type="similarity">
    <text evidence="1 4">Belongs to the glycosyl hydrolase 37 family.</text>
</comment>
<comment type="caution">
    <text evidence="6">The sequence shown here is derived from an EMBL/GenBank/DDBJ whole genome shotgun (WGS) entry which is preliminary data.</text>
</comment>
<evidence type="ECO:0000256" key="4">
    <source>
        <dbReference type="RuleBase" id="RU361180"/>
    </source>
</evidence>
<keyword evidence="7" id="KW-1185">Reference proteome</keyword>
<dbReference type="SUPFAM" id="SSF48208">
    <property type="entry name" value="Six-hairpin glycosidases"/>
    <property type="match status" value="1"/>
</dbReference>
<dbReference type="InterPro" id="IPR012341">
    <property type="entry name" value="6hp_glycosidase-like_sf"/>
</dbReference>
<dbReference type="Proteomes" id="UP000605846">
    <property type="component" value="Unassembled WGS sequence"/>
</dbReference>
<dbReference type="GO" id="GO:0005993">
    <property type="term" value="P:trehalose catabolic process"/>
    <property type="evidence" value="ECO:0007669"/>
    <property type="project" value="TreeGrafter"/>
</dbReference>